<dbReference type="InterPro" id="IPR002763">
    <property type="entry name" value="DUF72"/>
</dbReference>
<dbReference type="EMBL" id="QYBC01000024">
    <property type="protein sequence ID" value="RYB02067.1"/>
    <property type="molecule type" value="Genomic_DNA"/>
</dbReference>
<dbReference type="OrthoDB" id="9780310at2"/>
<evidence type="ECO:0000313" key="1">
    <source>
        <dbReference type="EMBL" id="RYB02067.1"/>
    </source>
</evidence>
<proteinExistence type="predicted"/>
<reference evidence="1 2" key="1">
    <citation type="submission" date="2018-09" db="EMBL/GenBank/DDBJ databases">
        <authorList>
            <person name="Grouzdev D.S."/>
            <person name="Krutkina M.S."/>
        </authorList>
    </citation>
    <scope>NUCLEOTIDE SEQUENCE [LARGE SCALE GENOMIC DNA]</scope>
    <source>
        <strain evidence="1 2">RmlP001</strain>
    </source>
</reference>
<keyword evidence="2" id="KW-1185">Reference proteome</keyword>
<accession>A0A4V1RI25</accession>
<name>A0A4V1RI25_9HYPH</name>
<dbReference type="PANTHER" id="PTHR30348:SF14">
    <property type="entry name" value="BLR8050 PROTEIN"/>
    <property type="match status" value="1"/>
</dbReference>
<reference evidence="1 2" key="2">
    <citation type="submission" date="2019-02" db="EMBL/GenBank/DDBJ databases">
        <title>'Lichenibacterium ramalinii' gen. nov. sp. nov., 'Lichenibacterium minor' gen. nov. sp. nov.</title>
        <authorList>
            <person name="Pankratov T."/>
        </authorList>
    </citation>
    <scope>NUCLEOTIDE SEQUENCE [LARGE SCALE GENOMIC DNA]</scope>
    <source>
        <strain evidence="1 2">RmlP001</strain>
    </source>
</reference>
<evidence type="ECO:0000313" key="2">
    <source>
        <dbReference type="Proteomes" id="UP000289411"/>
    </source>
</evidence>
<dbReference type="Pfam" id="PF01904">
    <property type="entry name" value="DUF72"/>
    <property type="match status" value="1"/>
</dbReference>
<comment type="caution">
    <text evidence="1">The sequence shown here is derived from an EMBL/GenBank/DDBJ whole genome shotgun (WGS) entry which is preliminary data.</text>
</comment>
<dbReference type="Gene3D" id="3.20.20.410">
    <property type="entry name" value="Protein of unknown function UPF0759"/>
    <property type="match status" value="1"/>
</dbReference>
<organism evidence="1 2">
    <name type="scientific">Lichenibacterium ramalinae</name>
    <dbReference type="NCBI Taxonomy" id="2316527"/>
    <lineage>
        <taxon>Bacteria</taxon>
        <taxon>Pseudomonadati</taxon>
        <taxon>Pseudomonadota</taxon>
        <taxon>Alphaproteobacteria</taxon>
        <taxon>Hyphomicrobiales</taxon>
        <taxon>Lichenihabitantaceae</taxon>
        <taxon>Lichenibacterium</taxon>
    </lineage>
</organism>
<dbReference type="PANTHER" id="PTHR30348">
    <property type="entry name" value="UNCHARACTERIZED PROTEIN YECE"/>
    <property type="match status" value="1"/>
</dbReference>
<dbReference type="InterPro" id="IPR036520">
    <property type="entry name" value="UPF0759_sf"/>
</dbReference>
<sequence length="242" mass="25264">MADRFPASGSHLQRYAARFRCVEVNSSFYRPHRRATYARWAASVPEDFRFAVKLPKAVTHERRLVGCADLVARFAEEVDGLGARRGPVLVQLPPSLAFDPAAAEDFLTALAAIVGGSAACEPRHPSWFGAEAKALLVRHRVARVAADPAPVPAAARPGGWAGLAYARLHGSPTMYWSAYGAAAVAGHARAAAAAAEAGAETWVVYDNTAAGAAPDDALALMERVAALSDGHGDAATGAAPGR</sequence>
<dbReference type="Proteomes" id="UP000289411">
    <property type="component" value="Unassembled WGS sequence"/>
</dbReference>
<dbReference type="AlphaFoldDB" id="A0A4V1RI25"/>
<protein>
    <submittedName>
        <fullName evidence="1">DUF72 domain-containing protein</fullName>
    </submittedName>
</protein>
<gene>
    <name evidence="1" type="ORF">D3272_22805</name>
</gene>
<dbReference type="SUPFAM" id="SSF117396">
    <property type="entry name" value="TM1631-like"/>
    <property type="match status" value="1"/>
</dbReference>